<dbReference type="EMBL" id="KB206500">
    <property type="protein sequence ID" value="ELP90292.1"/>
    <property type="molecule type" value="Genomic_DNA"/>
</dbReference>
<accession>A0A0A1U7A8</accession>
<evidence type="ECO:0000313" key="2">
    <source>
        <dbReference type="EMBL" id="ELP90292.1"/>
    </source>
</evidence>
<evidence type="ECO:0000313" key="3">
    <source>
        <dbReference type="Proteomes" id="UP000014680"/>
    </source>
</evidence>
<keyword evidence="3" id="KW-1185">Reference proteome</keyword>
<dbReference type="KEGG" id="eiv:EIN_504580"/>
<dbReference type="Proteomes" id="UP000014680">
    <property type="component" value="Unassembled WGS sequence"/>
</dbReference>
<protein>
    <submittedName>
        <fullName evidence="2">Uncharacterized protein</fullName>
    </submittedName>
</protein>
<organism evidence="2 3">
    <name type="scientific">Entamoeba invadens IP1</name>
    <dbReference type="NCBI Taxonomy" id="370355"/>
    <lineage>
        <taxon>Eukaryota</taxon>
        <taxon>Amoebozoa</taxon>
        <taxon>Evosea</taxon>
        <taxon>Archamoebae</taxon>
        <taxon>Mastigamoebida</taxon>
        <taxon>Entamoebidae</taxon>
        <taxon>Entamoeba</taxon>
    </lineage>
</organism>
<proteinExistence type="predicted"/>
<feature type="non-terminal residue" evidence="2">
    <location>
        <position position="129"/>
    </location>
</feature>
<feature type="region of interest" description="Disordered" evidence="1">
    <location>
        <begin position="1"/>
        <end position="45"/>
    </location>
</feature>
<evidence type="ECO:0000256" key="1">
    <source>
        <dbReference type="SAM" id="MobiDB-lite"/>
    </source>
</evidence>
<sequence length="129" mass="15666">MEKRLNEEKKPRAQEKEKTPRQLRREKIAAERRRKVEKKKNVPQETVNHEEVVIDGMRWVKPYYHWFCTEARESWIGKELFEVMTSEFGVSNEKSRRSLERGELYIQRNNEKVSTTIIETNDCVLYRIH</sequence>
<gene>
    <name evidence="2" type="ORF">EIN_504580</name>
</gene>
<dbReference type="GeneID" id="14889251"/>
<dbReference type="RefSeq" id="XP_004257063.1">
    <property type="nucleotide sequence ID" value="XM_004257015.1"/>
</dbReference>
<dbReference type="VEuPathDB" id="AmoebaDB:EIN_504580"/>
<reference evidence="2 3" key="1">
    <citation type="submission" date="2012-10" db="EMBL/GenBank/DDBJ databases">
        <authorList>
            <person name="Zafar N."/>
            <person name="Inman J."/>
            <person name="Hall N."/>
            <person name="Lorenzi H."/>
            <person name="Caler E."/>
        </authorList>
    </citation>
    <scope>NUCLEOTIDE SEQUENCE [LARGE SCALE GENOMIC DNA]</scope>
    <source>
        <strain evidence="2 3">IP1</strain>
    </source>
</reference>
<dbReference type="OrthoDB" id="3218711at2759"/>
<name>A0A0A1U7A8_ENTIV</name>
<dbReference type="AlphaFoldDB" id="A0A0A1U7A8"/>
<feature type="compositionally biased region" description="Basic and acidic residues" evidence="1">
    <location>
        <begin position="1"/>
        <end position="31"/>
    </location>
</feature>